<keyword evidence="9" id="KW-1185">Reference proteome</keyword>
<evidence type="ECO:0000256" key="3">
    <source>
        <dbReference type="ARBA" id="ARBA00022448"/>
    </source>
</evidence>
<gene>
    <name evidence="8" type="ORF">ACFOEX_02710</name>
</gene>
<keyword evidence="5 8" id="KW-0067">ATP-binding</keyword>
<keyword evidence="4" id="KW-0547">Nucleotide-binding</keyword>
<dbReference type="PANTHER" id="PTHR43776:SF7">
    <property type="entry name" value="D,D-DIPEPTIDE TRANSPORT ATP-BINDING PROTEIN DDPF-RELATED"/>
    <property type="match status" value="1"/>
</dbReference>
<dbReference type="PANTHER" id="PTHR43776">
    <property type="entry name" value="TRANSPORT ATP-BINDING PROTEIN"/>
    <property type="match status" value="1"/>
</dbReference>
<evidence type="ECO:0000313" key="8">
    <source>
        <dbReference type="EMBL" id="MFC3265273.1"/>
    </source>
</evidence>
<dbReference type="InterPro" id="IPR003439">
    <property type="entry name" value="ABC_transporter-like_ATP-bd"/>
</dbReference>
<dbReference type="SMART" id="SM00382">
    <property type="entry name" value="AAA"/>
    <property type="match status" value="1"/>
</dbReference>
<dbReference type="InterPro" id="IPR013563">
    <property type="entry name" value="Oligopep_ABC_C"/>
</dbReference>
<dbReference type="PROSITE" id="PS00211">
    <property type="entry name" value="ABC_TRANSPORTER_1"/>
    <property type="match status" value="1"/>
</dbReference>
<dbReference type="Pfam" id="PF08352">
    <property type="entry name" value="oligo_HPY"/>
    <property type="match status" value="1"/>
</dbReference>
<evidence type="ECO:0000256" key="1">
    <source>
        <dbReference type="ARBA" id="ARBA00004417"/>
    </source>
</evidence>
<dbReference type="SUPFAM" id="SSF52540">
    <property type="entry name" value="P-loop containing nucleoside triphosphate hydrolases"/>
    <property type="match status" value="1"/>
</dbReference>
<evidence type="ECO:0000256" key="5">
    <source>
        <dbReference type="ARBA" id="ARBA00022840"/>
    </source>
</evidence>
<dbReference type="CDD" id="cd03257">
    <property type="entry name" value="ABC_NikE_OppD_transporters"/>
    <property type="match status" value="1"/>
</dbReference>
<comment type="subcellular location">
    <subcellularLocation>
        <location evidence="1">Cell inner membrane</location>
        <topology evidence="1">Peripheral membrane protein</topology>
    </subcellularLocation>
</comment>
<comment type="caution">
    <text evidence="8">The sequence shown here is derived from an EMBL/GenBank/DDBJ whole genome shotgun (WGS) entry which is preliminary data.</text>
</comment>
<dbReference type="Pfam" id="PF00005">
    <property type="entry name" value="ABC_tran"/>
    <property type="match status" value="1"/>
</dbReference>
<keyword evidence="3" id="KW-0813">Transport</keyword>
<dbReference type="InterPro" id="IPR017871">
    <property type="entry name" value="ABC_transporter-like_CS"/>
</dbReference>
<evidence type="ECO:0000256" key="6">
    <source>
        <dbReference type="SAM" id="MobiDB-lite"/>
    </source>
</evidence>
<evidence type="ECO:0000313" key="9">
    <source>
        <dbReference type="Proteomes" id="UP001595536"/>
    </source>
</evidence>
<sequence>MSAVVTMSADAAARDATPQERPGSKTAAPPVAQVEELCVRFPTSDGLETVKAVDGVSFEVRAGETFGVIGESGSGKTTIGRALAGLLKPTSGRILLDGVDLASLSPAEFRRRRRDYQIIFQDPHAALNPRMTILQSVMEPLQAAGEGDAASRRRAATEALARVGLPPEAGLRYPHQLSGGQKQRVNIARALTLRPRLIVCDEVVAALDVSIRGDVLNLFADLQREFGLTYVFITHDISVVSHISDRIAVTYLGRFMELGPAAEVTERPLHPYTRALLSAEPVPLPSSMRTSRRILLEGEIPSPVSPPSGCRFRTRCPFAQARCAAETPQWRPLRPDHWVACHFATPDGPPDAREPATGGNAHEGTVHDT</sequence>
<dbReference type="InterPro" id="IPR050319">
    <property type="entry name" value="ABC_transp_ATP-bind"/>
</dbReference>
<accession>A0ABV7LCC0</accession>
<name>A0ABV7LCC0_9HYPH</name>
<dbReference type="PROSITE" id="PS50893">
    <property type="entry name" value="ABC_TRANSPORTER_2"/>
    <property type="match status" value="1"/>
</dbReference>
<dbReference type="GO" id="GO:0005524">
    <property type="term" value="F:ATP binding"/>
    <property type="evidence" value="ECO:0007669"/>
    <property type="project" value="UniProtKB-KW"/>
</dbReference>
<feature type="domain" description="ABC transporter" evidence="7">
    <location>
        <begin position="32"/>
        <end position="277"/>
    </location>
</feature>
<dbReference type="RefSeq" id="WP_376831400.1">
    <property type="nucleotide sequence ID" value="NZ_JBHLWR010000006.1"/>
</dbReference>
<dbReference type="InterPro" id="IPR027417">
    <property type="entry name" value="P-loop_NTPase"/>
</dbReference>
<feature type="region of interest" description="Disordered" evidence="6">
    <location>
        <begin position="1"/>
        <end position="29"/>
    </location>
</feature>
<evidence type="ECO:0000256" key="4">
    <source>
        <dbReference type="ARBA" id="ARBA00022741"/>
    </source>
</evidence>
<comment type="similarity">
    <text evidence="2">Belongs to the ABC transporter superfamily.</text>
</comment>
<dbReference type="EMBL" id="JBHRUV010000014">
    <property type="protein sequence ID" value="MFC3265273.1"/>
    <property type="molecule type" value="Genomic_DNA"/>
</dbReference>
<dbReference type="InterPro" id="IPR003593">
    <property type="entry name" value="AAA+_ATPase"/>
</dbReference>
<feature type="region of interest" description="Disordered" evidence="6">
    <location>
        <begin position="346"/>
        <end position="369"/>
    </location>
</feature>
<protein>
    <submittedName>
        <fullName evidence="8">ABC transporter ATP-binding protein</fullName>
    </submittedName>
</protein>
<proteinExistence type="inferred from homology"/>
<organism evidence="8 9">
    <name type="scientific">Camelimonas abortus</name>
    <dbReference type="NCBI Taxonomy" id="1017184"/>
    <lineage>
        <taxon>Bacteria</taxon>
        <taxon>Pseudomonadati</taxon>
        <taxon>Pseudomonadota</taxon>
        <taxon>Alphaproteobacteria</taxon>
        <taxon>Hyphomicrobiales</taxon>
        <taxon>Chelatococcaceae</taxon>
        <taxon>Camelimonas</taxon>
    </lineage>
</organism>
<dbReference type="NCBIfam" id="TIGR01727">
    <property type="entry name" value="oligo_HPY"/>
    <property type="match status" value="1"/>
</dbReference>
<evidence type="ECO:0000256" key="2">
    <source>
        <dbReference type="ARBA" id="ARBA00005417"/>
    </source>
</evidence>
<dbReference type="Proteomes" id="UP001595536">
    <property type="component" value="Unassembled WGS sequence"/>
</dbReference>
<dbReference type="Gene3D" id="3.40.50.300">
    <property type="entry name" value="P-loop containing nucleotide triphosphate hydrolases"/>
    <property type="match status" value="1"/>
</dbReference>
<reference evidence="9" key="1">
    <citation type="journal article" date="2019" name="Int. J. Syst. Evol. Microbiol.">
        <title>The Global Catalogue of Microorganisms (GCM) 10K type strain sequencing project: providing services to taxonomists for standard genome sequencing and annotation.</title>
        <authorList>
            <consortium name="The Broad Institute Genomics Platform"/>
            <consortium name="The Broad Institute Genome Sequencing Center for Infectious Disease"/>
            <person name="Wu L."/>
            <person name="Ma J."/>
        </authorList>
    </citation>
    <scope>NUCLEOTIDE SEQUENCE [LARGE SCALE GENOMIC DNA]</scope>
    <source>
        <strain evidence="9">CCM 7941</strain>
    </source>
</reference>
<evidence type="ECO:0000259" key="7">
    <source>
        <dbReference type="PROSITE" id="PS50893"/>
    </source>
</evidence>